<evidence type="ECO:0000256" key="6">
    <source>
        <dbReference type="ARBA" id="ARBA00022871"/>
    </source>
</evidence>
<evidence type="ECO:0000256" key="12">
    <source>
        <dbReference type="SAM" id="MobiDB-lite"/>
    </source>
</evidence>
<dbReference type="GO" id="GO:0007283">
    <property type="term" value="P:spermatogenesis"/>
    <property type="evidence" value="ECO:0007669"/>
    <property type="project" value="UniProtKB-KW"/>
</dbReference>
<feature type="region of interest" description="Disordered" evidence="12">
    <location>
        <begin position="1"/>
        <end position="20"/>
    </location>
</feature>
<keyword evidence="6" id="KW-0744">Spermatogenesis</keyword>
<reference evidence="14" key="3">
    <citation type="submission" date="2025-09" db="UniProtKB">
        <authorList>
            <consortium name="Ensembl"/>
        </authorList>
    </citation>
    <scope>IDENTIFICATION</scope>
</reference>
<evidence type="ECO:0000259" key="13">
    <source>
        <dbReference type="PROSITE" id="PS50102"/>
    </source>
</evidence>
<dbReference type="AlphaFoldDB" id="A0A8C5HKU5"/>
<proteinExistence type="predicted"/>
<dbReference type="InterPro" id="IPR035979">
    <property type="entry name" value="RBD_domain_sf"/>
</dbReference>
<dbReference type="SMART" id="SM00360">
    <property type="entry name" value="RRM"/>
    <property type="match status" value="3"/>
</dbReference>
<dbReference type="CTD" id="166863"/>
<evidence type="ECO:0000256" key="1">
    <source>
        <dbReference type="ARBA" id="ARBA00004496"/>
    </source>
</evidence>
<dbReference type="PANTHER" id="PTHR21245">
    <property type="entry name" value="HETEROGENEOUS NUCLEAR RIBONUCLEOPROTEIN"/>
    <property type="match status" value="1"/>
</dbReference>
<evidence type="ECO:0000256" key="7">
    <source>
        <dbReference type="ARBA" id="ARBA00022884"/>
    </source>
</evidence>
<keyword evidence="5" id="KW-0221">Differentiation</keyword>
<dbReference type="Pfam" id="PF00076">
    <property type="entry name" value="RRM_1"/>
    <property type="match status" value="3"/>
</dbReference>
<dbReference type="PROSITE" id="PS50102">
    <property type="entry name" value="RRM"/>
    <property type="match status" value="3"/>
</dbReference>
<dbReference type="GO" id="GO:0003723">
    <property type="term" value="F:RNA binding"/>
    <property type="evidence" value="ECO:0007669"/>
    <property type="project" value="UniProtKB-UniRule"/>
</dbReference>
<keyword evidence="3" id="KW-0963">Cytoplasm</keyword>
<name>A0A8C5HKU5_GOUWI</name>
<reference evidence="14" key="1">
    <citation type="submission" date="2020-06" db="EMBL/GenBank/DDBJ databases">
        <authorList>
            <consortium name="Wellcome Sanger Institute Data Sharing"/>
        </authorList>
    </citation>
    <scope>NUCLEOTIDE SEQUENCE [LARGE SCALE GENOMIC DNA]</scope>
</reference>
<dbReference type="InterPro" id="IPR006535">
    <property type="entry name" value="HnRNP_R/Q_splicing_fac"/>
</dbReference>
<evidence type="ECO:0000256" key="5">
    <source>
        <dbReference type="ARBA" id="ARBA00022782"/>
    </source>
</evidence>
<feature type="domain" description="RRM" evidence="13">
    <location>
        <begin position="70"/>
        <end position="148"/>
    </location>
</feature>
<feature type="domain" description="RRM" evidence="13">
    <location>
        <begin position="245"/>
        <end position="317"/>
    </location>
</feature>
<evidence type="ECO:0000256" key="2">
    <source>
        <dbReference type="ARBA" id="ARBA00021018"/>
    </source>
</evidence>
<dbReference type="NCBIfam" id="TIGR01648">
    <property type="entry name" value="hnRNP-R-Q"/>
    <property type="match status" value="1"/>
</dbReference>
<keyword evidence="9" id="KW-0469">Meiosis</keyword>
<dbReference type="GeneID" id="114480134"/>
<gene>
    <name evidence="14" type="primary">rbm46</name>
</gene>
<evidence type="ECO:0000256" key="11">
    <source>
        <dbReference type="PROSITE-ProRule" id="PRU00176"/>
    </source>
</evidence>
<keyword evidence="15" id="KW-1185">Reference proteome</keyword>
<reference evidence="14" key="2">
    <citation type="submission" date="2025-08" db="UniProtKB">
        <authorList>
            <consortium name="Ensembl"/>
        </authorList>
    </citation>
    <scope>IDENTIFICATION</scope>
</reference>
<feature type="compositionally biased region" description="Pro residues" evidence="12">
    <location>
        <begin position="514"/>
        <end position="524"/>
    </location>
</feature>
<dbReference type="FunFam" id="3.30.70.330:FF:000026">
    <property type="entry name" value="APOBEC1 complementation factor isoform X1"/>
    <property type="match status" value="1"/>
</dbReference>
<dbReference type="InterPro" id="IPR034435">
    <property type="entry name" value="RBM46_RRM2"/>
</dbReference>
<keyword evidence="4" id="KW-0677">Repeat</keyword>
<keyword evidence="7 11" id="KW-0694">RNA-binding</keyword>
<evidence type="ECO:0000313" key="15">
    <source>
        <dbReference type="Proteomes" id="UP000694680"/>
    </source>
</evidence>
<comment type="subcellular location">
    <subcellularLocation>
        <location evidence="1">Cytoplasm</location>
    </subcellularLocation>
</comment>
<evidence type="ECO:0000256" key="8">
    <source>
        <dbReference type="ARBA" id="ARBA00022943"/>
    </source>
</evidence>
<keyword evidence="8" id="KW-0896">Oogenesis</keyword>
<feature type="region of interest" description="Disordered" evidence="12">
    <location>
        <begin position="486"/>
        <end position="527"/>
    </location>
</feature>
<evidence type="ECO:0000256" key="4">
    <source>
        <dbReference type="ARBA" id="ARBA00022737"/>
    </source>
</evidence>
<dbReference type="GO" id="GO:0051321">
    <property type="term" value="P:meiotic cell cycle"/>
    <property type="evidence" value="ECO:0007669"/>
    <property type="project" value="UniProtKB-KW"/>
</dbReference>
<evidence type="ECO:0000256" key="3">
    <source>
        <dbReference type="ARBA" id="ARBA00022490"/>
    </source>
</evidence>
<dbReference type="Proteomes" id="UP000694680">
    <property type="component" value="Chromosome 18"/>
</dbReference>
<dbReference type="Pfam" id="PF14709">
    <property type="entry name" value="DND1_DSRM"/>
    <property type="match status" value="1"/>
</dbReference>
<dbReference type="SUPFAM" id="SSF54928">
    <property type="entry name" value="RNA-binding domain, RBD"/>
    <property type="match status" value="3"/>
</dbReference>
<dbReference type="Gene3D" id="3.30.70.330">
    <property type="match status" value="3"/>
</dbReference>
<dbReference type="InterPro" id="IPR000504">
    <property type="entry name" value="RRM_dom"/>
</dbReference>
<dbReference type="RefSeq" id="XP_028329796.1">
    <property type="nucleotide sequence ID" value="XM_028473995.1"/>
</dbReference>
<sequence>MSCSRNDGDTDWGSEEDAAVHSAFEDDCSREIALHALVQESGYNIVQENGQRKYGGPPPGWEGPPPPRGCEVFVGKIPRDMYEDTLVPLFESAGKIYEFRLMMEFSGENRGYAFVMYTNREAAHKAIQMLDNMEVRPGKFIGVCVSLDNCRLFIGDIPPDKKREDILEEMNKVTEDVLDVMVYPNSFGKNRSRGFAFVEYKTHKAAALARRKLIPGTFQLWGHNIQVNWAEPEKNVDEEHMQRVRVLFVRNLLPQTSQNTLYQVFSRFKPGSVERVKKLRDYAFVHYRCRSDALTALRLMNGANVDGATLEVTLAKPPTNKDGNPSGRRRGSTGGNQMLALPQREGGLRGALPLRAGGGNPTYAPEEDSEPLFLPLFPGTRLCPTSLLFLKQSQILSAVALLEFYCVKNRWSPPQYHLFSTHTQGHDGPLLLLYKVFLPTTRSTFMPNKLCFLLDQAKELAAQITLWNLDSSFLASVSCDIPSSPSPPFSMPPSPSASPGLLSGGGRSLNLCLTPPPSPPPPPQNQGLYYSSTLRFY</sequence>
<feature type="region of interest" description="Disordered" evidence="12">
    <location>
        <begin position="315"/>
        <end position="340"/>
    </location>
</feature>
<dbReference type="InterPro" id="IPR012677">
    <property type="entry name" value="Nucleotide-bd_a/b_plait_sf"/>
</dbReference>
<evidence type="ECO:0000313" key="14">
    <source>
        <dbReference type="Ensembl" id="ENSGWIP00000046219.1"/>
    </source>
</evidence>
<evidence type="ECO:0000256" key="9">
    <source>
        <dbReference type="ARBA" id="ARBA00023254"/>
    </source>
</evidence>
<dbReference type="GO" id="GO:0005737">
    <property type="term" value="C:cytoplasm"/>
    <property type="evidence" value="ECO:0007669"/>
    <property type="project" value="UniProtKB-SubCell"/>
</dbReference>
<dbReference type="FunFam" id="3.30.70.330:FF:000022">
    <property type="entry name" value="APOBEC1 complementation factor isoform X1"/>
    <property type="match status" value="1"/>
</dbReference>
<dbReference type="GO" id="GO:0048477">
    <property type="term" value="P:oogenesis"/>
    <property type="evidence" value="ECO:0007669"/>
    <property type="project" value="UniProtKB-KW"/>
</dbReference>
<protein>
    <recommendedName>
        <fullName evidence="2">Probable RNA-binding protein 46</fullName>
    </recommendedName>
    <alternativeName>
        <fullName evidence="10">RNA-binding motif protein 46</fullName>
    </alternativeName>
</protein>
<dbReference type="Ensembl" id="ENSGWIT00000050034.1">
    <property type="protein sequence ID" value="ENSGWIP00000046219.1"/>
    <property type="gene ID" value="ENSGWIG00000022848.1"/>
</dbReference>
<organism evidence="14 15">
    <name type="scientific">Gouania willdenowi</name>
    <name type="common">Blunt-snouted clingfish</name>
    <name type="synonym">Lepadogaster willdenowi</name>
    <dbReference type="NCBI Taxonomy" id="441366"/>
    <lineage>
        <taxon>Eukaryota</taxon>
        <taxon>Metazoa</taxon>
        <taxon>Chordata</taxon>
        <taxon>Craniata</taxon>
        <taxon>Vertebrata</taxon>
        <taxon>Euteleostomi</taxon>
        <taxon>Actinopterygii</taxon>
        <taxon>Neopterygii</taxon>
        <taxon>Teleostei</taxon>
        <taxon>Neoteleostei</taxon>
        <taxon>Acanthomorphata</taxon>
        <taxon>Ovalentaria</taxon>
        <taxon>Blenniimorphae</taxon>
        <taxon>Blenniiformes</taxon>
        <taxon>Gobiesocoidei</taxon>
        <taxon>Gobiesocidae</taxon>
        <taxon>Gobiesocinae</taxon>
        <taxon>Gouania</taxon>
    </lineage>
</organism>
<evidence type="ECO:0000256" key="10">
    <source>
        <dbReference type="ARBA" id="ARBA00030581"/>
    </source>
</evidence>
<feature type="compositionally biased region" description="Pro residues" evidence="12">
    <location>
        <begin position="486"/>
        <end position="496"/>
    </location>
</feature>
<accession>A0A8C5HKU5</accession>
<dbReference type="CDD" id="cd12492">
    <property type="entry name" value="RRM2_RBM46"/>
    <property type="match status" value="1"/>
</dbReference>
<feature type="domain" description="RRM" evidence="13">
    <location>
        <begin position="150"/>
        <end position="232"/>
    </location>
</feature>